<feature type="region of interest" description="Disordered" evidence="5">
    <location>
        <begin position="1"/>
        <end position="22"/>
    </location>
</feature>
<protein>
    <submittedName>
        <fullName evidence="6">Uncharacterized protein</fullName>
    </submittedName>
</protein>
<dbReference type="PANTHER" id="PTHR12399:SF0">
    <property type="entry name" value="EUKARYOTIC TRANSLATION INITIATION FACTOR 3 SUBUNIT D"/>
    <property type="match status" value="1"/>
</dbReference>
<dbReference type="PANTHER" id="PTHR12399">
    <property type="entry name" value="EUKARYOTIC TRANSLATION INITIATION FACTOR 3 SUBUNIT 7"/>
    <property type="match status" value="1"/>
</dbReference>
<keyword evidence="2" id="KW-0396">Initiation factor</keyword>
<evidence type="ECO:0000313" key="7">
    <source>
        <dbReference type="Proteomes" id="UP000527355"/>
    </source>
</evidence>
<feature type="compositionally biased region" description="Acidic residues" evidence="5">
    <location>
        <begin position="211"/>
        <end position="227"/>
    </location>
</feature>
<dbReference type="AlphaFoldDB" id="A0A7J7V3Z1"/>
<dbReference type="Proteomes" id="UP000527355">
    <property type="component" value="Unassembled WGS sequence"/>
</dbReference>
<reference evidence="6 7" key="1">
    <citation type="journal article" date="2020" name="Nature">
        <title>Six reference-quality genomes reveal evolution of bat adaptations.</title>
        <authorList>
            <person name="Jebb D."/>
            <person name="Huang Z."/>
            <person name="Pippel M."/>
            <person name="Hughes G.M."/>
            <person name="Lavrichenko K."/>
            <person name="Devanna P."/>
            <person name="Winkler S."/>
            <person name="Jermiin L.S."/>
            <person name="Skirmuntt E.C."/>
            <person name="Katzourakis A."/>
            <person name="Burkitt-Gray L."/>
            <person name="Ray D.A."/>
            <person name="Sullivan K.A.M."/>
            <person name="Roscito J.G."/>
            <person name="Kirilenko B.M."/>
            <person name="Davalos L.M."/>
            <person name="Corthals A.P."/>
            <person name="Power M.L."/>
            <person name="Jones G."/>
            <person name="Ransome R.D."/>
            <person name="Dechmann D.K.N."/>
            <person name="Locatelli A.G."/>
            <person name="Puechmaille S.J."/>
            <person name="Fedrigo O."/>
            <person name="Jarvis E.D."/>
            <person name="Hiller M."/>
            <person name="Vernes S.C."/>
            <person name="Myers E.W."/>
            <person name="Teeling E.C."/>
        </authorList>
    </citation>
    <scope>NUCLEOTIDE SEQUENCE [LARGE SCALE GENOMIC DNA]</scope>
    <source>
        <strain evidence="6">MMyoMyo1</strain>
        <tissue evidence="6">Flight muscle</tissue>
    </source>
</reference>
<gene>
    <name evidence="6" type="ORF">mMyoMyo1_008445</name>
</gene>
<proteinExistence type="predicted"/>
<evidence type="ECO:0000256" key="2">
    <source>
        <dbReference type="ARBA" id="ARBA00022540"/>
    </source>
</evidence>
<keyword evidence="3" id="KW-0694">RNA-binding</keyword>
<organism evidence="6 7">
    <name type="scientific">Myotis myotis</name>
    <name type="common">Greater mouse-eared bat</name>
    <name type="synonym">Vespertilio myotis</name>
    <dbReference type="NCBI Taxonomy" id="51298"/>
    <lineage>
        <taxon>Eukaryota</taxon>
        <taxon>Metazoa</taxon>
        <taxon>Chordata</taxon>
        <taxon>Craniata</taxon>
        <taxon>Vertebrata</taxon>
        <taxon>Euteleostomi</taxon>
        <taxon>Mammalia</taxon>
        <taxon>Eutheria</taxon>
        <taxon>Laurasiatheria</taxon>
        <taxon>Chiroptera</taxon>
        <taxon>Yangochiroptera</taxon>
        <taxon>Vespertilionidae</taxon>
        <taxon>Myotis</taxon>
    </lineage>
</organism>
<dbReference type="Pfam" id="PF05091">
    <property type="entry name" value="eIF-3_zeta"/>
    <property type="match status" value="1"/>
</dbReference>
<dbReference type="GO" id="GO:0003743">
    <property type="term" value="F:translation initiation factor activity"/>
    <property type="evidence" value="ECO:0007669"/>
    <property type="project" value="UniProtKB-KW"/>
</dbReference>
<feature type="region of interest" description="Disordered" evidence="5">
    <location>
        <begin position="185"/>
        <end position="238"/>
    </location>
</feature>
<keyword evidence="1" id="KW-0963">Cytoplasm</keyword>
<dbReference type="GO" id="GO:0003723">
    <property type="term" value="F:RNA binding"/>
    <property type="evidence" value="ECO:0007669"/>
    <property type="project" value="UniProtKB-KW"/>
</dbReference>
<accession>A0A7J7V3Z1</accession>
<dbReference type="VEuPathDB" id="HostDB:GeneID_118650640"/>
<evidence type="ECO:0000256" key="1">
    <source>
        <dbReference type="ARBA" id="ARBA00022490"/>
    </source>
</evidence>
<comment type="caution">
    <text evidence="6">The sequence shown here is derived from an EMBL/GenBank/DDBJ whole genome shotgun (WGS) entry which is preliminary data.</text>
</comment>
<keyword evidence="7" id="KW-1185">Reference proteome</keyword>
<dbReference type="GO" id="GO:0005852">
    <property type="term" value="C:eukaryotic translation initiation factor 3 complex"/>
    <property type="evidence" value="ECO:0007669"/>
    <property type="project" value="InterPro"/>
</dbReference>
<sequence>MAKPPRGEGKSFNAPATCTNHSVSQQRLGMGKERYNFPSPNPLWRPTRIRIKSPGDDVDLIARGAHGWVVTGAHGGGPSITIKTLSEWDSRRSNGAAWHQKLQSQPGAALPPAELKNNSYKLSRWTCWALLARSEDRKLGYLSWNHEKDFSHHVILGTQQCPPHECASQSHLSREDAWGMLTAPPLLHEAGGGPVPRPPGPQQVGHSGLWDNEDEGEDGEEEEEEEETSQRVMWSWRL</sequence>
<evidence type="ECO:0000313" key="6">
    <source>
        <dbReference type="EMBL" id="KAF6319706.1"/>
    </source>
</evidence>
<evidence type="ECO:0000256" key="5">
    <source>
        <dbReference type="SAM" id="MobiDB-lite"/>
    </source>
</evidence>
<name>A0A7J7V3Z1_MYOMY</name>
<evidence type="ECO:0000256" key="3">
    <source>
        <dbReference type="ARBA" id="ARBA00022884"/>
    </source>
</evidence>
<dbReference type="EMBL" id="JABWUV010000011">
    <property type="protein sequence ID" value="KAF6319706.1"/>
    <property type="molecule type" value="Genomic_DNA"/>
</dbReference>
<evidence type="ECO:0000256" key="4">
    <source>
        <dbReference type="ARBA" id="ARBA00022917"/>
    </source>
</evidence>
<keyword evidence="4" id="KW-0648">Protein biosynthesis</keyword>
<dbReference type="InterPro" id="IPR007783">
    <property type="entry name" value="eIF3d"/>
</dbReference>